<reference evidence="3" key="1">
    <citation type="submission" date="2022-07" db="EMBL/GenBank/DDBJ databases">
        <title>Genome analysis of Parmales, a sister group of diatoms, reveals the evolutionary specialization of diatoms from phago-mixotrophs to photoautotrophs.</title>
        <authorList>
            <person name="Ban H."/>
            <person name="Sato S."/>
            <person name="Yoshikawa S."/>
            <person name="Kazumasa Y."/>
            <person name="Nakamura Y."/>
            <person name="Ichinomiya M."/>
            <person name="Saitoh K."/>
            <person name="Sato N."/>
            <person name="Blanc-Mathieu R."/>
            <person name="Endo H."/>
            <person name="Kuwata A."/>
            <person name="Ogata H."/>
        </authorList>
    </citation>
    <scope>NUCLEOTIDE SEQUENCE</scope>
</reference>
<evidence type="ECO:0000256" key="2">
    <source>
        <dbReference type="SAM" id="MobiDB-lite"/>
    </source>
</evidence>
<accession>A0A9W7EBC6</accession>
<dbReference type="Proteomes" id="UP001165082">
    <property type="component" value="Unassembled WGS sequence"/>
</dbReference>
<feature type="compositionally biased region" description="Low complexity" evidence="2">
    <location>
        <begin position="878"/>
        <end position="890"/>
    </location>
</feature>
<name>A0A9W7EBC6_9STRA</name>
<dbReference type="OrthoDB" id="195624at2759"/>
<proteinExistence type="predicted"/>
<keyword evidence="1" id="KW-0175">Coiled coil</keyword>
<sequence>MVHDRNSLISNRARLESLSMEFLMKAQRALKNGDENLALEALHLKRAQTEATHDVILHVDKEKQLINRLNNSLMEYQYIKEPRKSTLLEPPLSIPKTASLKFSYLPSGNGPPAPIVDAWAKAFSNEIKNYGSFAVYAESKLQEAIHHGYQNQGGNHAKVDPGIPAVCVDLMLKMGNSAFGFRFAPLIRLLTTQLIRCIYIVNGDPSTTISDEELDKVSLRWLSGQKPWFLSNEEASKERDAFKKICKAEAEGKDMKKVLDSRNAGIKMIFDKQKKWMRKIIFSTWRGWCTAEKGKKKKFLRYQKYKWLRRWKNSVFAGLLGGGGEVSGGQAGLTSEERSWQKRFRAQEKEKQRMQQQIDDLKEQLEHNQHELGVAYEVIQDLQPHLSVEFIGQQNAAEKRKSAMRDIGAANRKAAAAKQVRRTSEFGLGIVHWKNKVQERMVETKTLRDAELAVFSRNKVVHHSTKTQTDISGKILPENKRRHKRSLANKAKKNKTVVTNPLAISDMIDVEIRAPKMHPARITHAIAFLLESLCKKYRSVTARNLPHPAVPELMRDLLIKKHGVYALAIKYLTSLCASSQRDEDSDALLKIFNELASIGTGGTRMFKSDHLKFDVFLLVSFLRRLCPDKNYAALTSCLCDEDGRCWDRSSICNSIYQSFPNVRIKNPDHYKEMIAKITALPVTTVKGKEKEPRIPLDKAILIIMEYVEEERYARAQKPDKAVIQASIKKIKSKLTKYIFAHHSERQKAMSKSISFFASWDAKLHQHSQVFDGEGCISGALRLEEFGELIRARTSFEPSEAEVLKMFLEWHAIMSADREALNFTGKKPGDDLAMMNLDNSVENIGVMVEGAEKELHSADDLLSRKAKLEKSTRRQSIAPPKTSSDPKSSDPYAPPPSTNTYYICASSNPDLLGAFAPTGFSDGVSMFVNPDGMGIWRHAGFWYVGDFGAWPPETFYRCVVGCKEGTDEPPLVGYKVKRGVEGEKIGLQTEECGAGEL</sequence>
<organism evidence="3 4">
    <name type="scientific">Triparma retinervis</name>
    <dbReference type="NCBI Taxonomy" id="2557542"/>
    <lineage>
        <taxon>Eukaryota</taxon>
        <taxon>Sar</taxon>
        <taxon>Stramenopiles</taxon>
        <taxon>Ochrophyta</taxon>
        <taxon>Bolidophyceae</taxon>
        <taxon>Parmales</taxon>
        <taxon>Triparmaceae</taxon>
        <taxon>Triparma</taxon>
    </lineage>
</organism>
<evidence type="ECO:0000256" key="1">
    <source>
        <dbReference type="SAM" id="Coils"/>
    </source>
</evidence>
<keyword evidence="4" id="KW-1185">Reference proteome</keyword>
<evidence type="ECO:0000313" key="4">
    <source>
        <dbReference type="Proteomes" id="UP001165082"/>
    </source>
</evidence>
<comment type="caution">
    <text evidence="3">The sequence shown here is derived from an EMBL/GenBank/DDBJ whole genome shotgun (WGS) entry which is preliminary data.</text>
</comment>
<protein>
    <submittedName>
        <fullName evidence="3">Uncharacterized protein</fullName>
    </submittedName>
</protein>
<feature type="region of interest" description="Disordered" evidence="2">
    <location>
        <begin position="866"/>
        <end position="892"/>
    </location>
</feature>
<dbReference type="AlphaFoldDB" id="A0A9W7EBC6"/>
<evidence type="ECO:0000313" key="3">
    <source>
        <dbReference type="EMBL" id="GMH75124.1"/>
    </source>
</evidence>
<dbReference type="EMBL" id="BRXZ01001608">
    <property type="protein sequence ID" value="GMH75124.1"/>
    <property type="molecule type" value="Genomic_DNA"/>
</dbReference>
<feature type="coiled-coil region" evidence="1">
    <location>
        <begin position="337"/>
        <end position="371"/>
    </location>
</feature>
<gene>
    <name evidence="3" type="ORF">TrRE_jg10367</name>
</gene>